<dbReference type="GO" id="GO:0043138">
    <property type="term" value="F:3'-5' DNA helicase activity"/>
    <property type="evidence" value="ECO:0007669"/>
    <property type="project" value="UniProtKB-EC"/>
</dbReference>
<proteinExistence type="predicted"/>
<dbReference type="GO" id="GO:0003677">
    <property type="term" value="F:DNA binding"/>
    <property type="evidence" value="ECO:0007669"/>
    <property type="project" value="InterPro"/>
</dbReference>
<dbReference type="GO" id="GO:0016787">
    <property type="term" value="F:hydrolase activity"/>
    <property type="evidence" value="ECO:0007669"/>
    <property type="project" value="UniProtKB-UniRule"/>
</dbReference>
<dbReference type="InterPro" id="IPR014017">
    <property type="entry name" value="DNA_helicase_UvrD-like_C"/>
</dbReference>
<dbReference type="GO" id="GO:0000725">
    <property type="term" value="P:recombinational repair"/>
    <property type="evidence" value="ECO:0007669"/>
    <property type="project" value="TreeGrafter"/>
</dbReference>
<protein>
    <recommendedName>
        <fullName evidence="7">DNA 3'-5' helicase</fullName>
        <ecNumber evidence="7">5.6.2.4</ecNumber>
    </recommendedName>
</protein>
<comment type="catalytic activity">
    <reaction evidence="6">
        <text>Couples ATP hydrolysis with the unwinding of duplex DNA by translocating in the 3'-5' direction.</text>
        <dbReference type="EC" id="5.6.2.4"/>
    </reaction>
</comment>
<evidence type="ECO:0000256" key="7">
    <source>
        <dbReference type="ARBA" id="ARBA00034808"/>
    </source>
</evidence>
<dbReference type="InterPro" id="IPR027417">
    <property type="entry name" value="P-loop_NTPase"/>
</dbReference>
<dbReference type="SUPFAM" id="SSF52540">
    <property type="entry name" value="P-loop containing nucleoside triphosphate hydrolases"/>
    <property type="match status" value="1"/>
</dbReference>
<dbReference type="GO" id="GO:0005829">
    <property type="term" value="C:cytosol"/>
    <property type="evidence" value="ECO:0007669"/>
    <property type="project" value="TreeGrafter"/>
</dbReference>
<evidence type="ECO:0000256" key="3">
    <source>
        <dbReference type="ARBA" id="ARBA00022806"/>
    </source>
</evidence>
<organism evidence="11">
    <name type="scientific">Xanthomonas campestris pv. juglandis</name>
    <name type="common">Xanthomonas arboricola pv. juglandis</name>
    <dbReference type="NCBI Taxonomy" id="195709"/>
    <lineage>
        <taxon>Bacteria</taxon>
        <taxon>Pseudomonadati</taxon>
        <taxon>Pseudomonadota</taxon>
        <taxon>Gammaproteobacteria</taxon>
        <taxon>Lysobacterales</taxon>
        <taxon>Lysobacteraceae</taxon>
        <taxon>Xanthomonas</taxon>
    </lineage>
</organism>
<evidence type="ECO:0000256" key="1">
    <source>
        <dbReference type="ARBA" id="ARBA00022741"/>
    </source>
</evidence>
<dbReference type="InterPro" id="IPR014016">
    <property type="entry name" value="UvrD-like_ATP-bd"/>
</dbReference>
<keyword evidence="4 9" id="KW-0067">ATP-binding</keyword>
<evidence type="ECO:0000256" key="9">
    <source>
        <dbReference type="PROSITE-ProRule" id="PRU00560"/>
    </source>
</evidence>
<dbReference type="PANTHER" id="PTHR11070">
    <property type="entry name" value="UVRD / RECB / PCRA DNA HELICASE FAMILY MEMBER"/>
    <property type="match status" value="1"/>
</dbReference>
<dbReference type="RefSeq" id="WP_080995405.1">
    <property type="nucleotide sequence ID" value="NZ_LR861807.1"/>
</dbReference>
<dbReference type="Gene3D" id="3.40.50.300">
    <property type="entry name" value="P-loop containing nucleotide triphosphate hydrolases"/>
    <property type="match status" value="3"/>
</dbReference>
<dbReference type="InterPro" id="IPR000212">
    <property type="entry name" value="DNA_helicase_UvrD/REP"/>
</dbReference>
<evidence type="ECO:0000256" key="4">
    <source>
        <dbReference type="ARBA" id="ARBA00022840"/>
    </source>
</evidence>
<dbReference type="EMBL" id="LR861807">
    <property type="protein sequence ID" value="CAD1790508.1"/>
    <property type="molecule type" value="Genomic_DNA"/>
</dbReference>
<keyword evidence="1 9" id="KW-0547">Nucleotide-binding</keyword>
<feature type="domain" description="UvrD-like helicase ATP-binding" evidence="10">
    <location>
        <begin position="109"/>
        <end position="615"/>
    </location>
</feature>
<evidence type="ECO:0000313" key="12">
    <source>
        <dbReference type="EMBL" id="CAD1790508.1"/>
    </source>
</evidence>
<gene>
    <name evidence="12" type="ORF">XSP_001611</name>
    <name evidence="11" type="ORF">XSP_001625</name>
</gene>
<evidence type="ECO:0000259" key="10">
    <source>
        <dbReference type="PROSITE" id="PS51198"/>
    </source>
</evidence>
<evidence type="ECO:0000256" key="6">
    <source>
        <dbReference type="ARBA" id="ARBA00034617"/>
    </source>
</evidence>
<keyword evidence="2 9" id="KW-0378">Hydrolase</keyword>
<dbReference type="Proteomes" id="UP000514411">
    <property type="component" value="Chromosome"/>
</dbReference>
<evidence type="ECO:0000313" key="13">
    <source>
        <dbReference type="Proteomes" id="UP000514411"/>
    </source>
</evidence>
<name>A0A8E4EMS3_XANCJ</name>
<dbReference type="EC" id="5.6.2.4" evidence="7"/>
<dbReference type="Pfam" id="PF00580">
    <property type="entry name" value="UvrD-helicase"/>
    <property type="match status" value="2"/>
</dbReference>
<evidence type="ECO:0000256" key="2">
    <source>
        <dbReference type="ARBA" id="ARBA00022801"/>
    </source>
</evidence>
<sequence length="807" mass="89525">MSSAVAKGLEWIRSSVISFLALLIRTHIQDEATIAFREGRRRGFADGRAEGWSEGLKAGQLVYMVEDAPTGPPKALDPGIYGPSPFAVAAVEAQMRNQVAAAVAAGIVRLPTDEQWEMILSEHPAKCISAGAGSGKSTTLVLRVVFMLEHLRVRDEEITVISFTRASCQDLRQSLRKVLGFWRGSEISEEWADRRVRTFHSVLCGLAKTSLPGRKFFTFLGEETDPTLEAGEADLDNPITGSRLNDAQAALLKEAYGSLFSQSQEFRSSILTILRSQLAVATLDRSGVGLKPGRIYYAAKRDSGVRETLERLWESHGWPFEGIEAGPVEIPASLGVHKLYASGVEKATNTPIVLGFPPFVGEVERELLVVVNGIPDFTLGQALREKNKILSRYAERPYIFVQAESGLRNFLLRQKAIREAEDPGSPVDAPVFPVKLDGEMKEASIYEALFSQGEFVETLGIEVTQMIGRLPAPQVDNVNTHFLAALGMFWPHLRKEMERQKLHTFNQAFLTLTGVANTARFDLLRLGGLRHLLVDEFQDISPQIANWLKAMQRRLLSDNPSKPVSIMAIGDDWQSIYGWRGSAPQLFVKFASYFRTHAELGPADDLVLRANFRSVHAVVADAQRLIDRVSVKVMKDCKPQVDQLTGDHGVRLKQYGSKEGTMSREEEVKFLFPEISSVYKSALAMKLKSTEKVIVMTRSGDMRDRLNDAFPRSRYPGMRICTYHQAKGLEADVAIMVGDCAPGDSYPIRNMFYAASGMYSGYTYDDASADEALRLAYVGVTRARRRVFWYVKKASESGTAVVYASAS</sequence>
<evidence type="ECO:0000256" key="5">
    <source>
        <dbReference type="ARBA" id="ARBA00023235"/>
    </source>
</evidence>
<reference evidence="11 13" key="1">
    <citation type="submission" date="2020-07" db="EMBL/GenBank/DDBJ databases">
        <authorList>
            <person name="Teixeira M."/>
        </authorList>
    </citation>
    <scope>NUCLEOTIDE SEQUENCE</scope>
    <source>
        <strain evidence="12">3</strain>
        <strain evidence="11">Xanthomonas arboricola pv. juglandis CPBF 427</strain>
    </source>
</reference>
<keyword evidence="5" id="KW-0413">Isomerase</keyword>
<dbReference type="GO" id="GO:0005524">
    <property type="term" value="F:ATP binding"/>
    <property type="evidence" value="ECO:0007669"/>
    <property type="project" value="UniProtKB-UniRule"/>
</dbReference>
<dbReference type="Pfam" id="PF13361">
    <property type="entry name" value="UvrD_C"/>
    <property type="match status" value="1"/>
</dbReference>
<dbReference type="EMBL" id="LR824643">
    <property type="protein sequence ID" value="CAD0322983.1"/>
    <property type="molecule type" value="Genomic_DNA"/>
</dbReference>
<accession>A0A8E4EMS3</accession>
<keyword evidence="3 9" id="KW-0347">Helicase</keyword>
<feature type="binding site" evidence="9">
    <location>
        <begin position="130"/>
        <end position="137"/>
    </location>
    <ligand>
        <name>ATP</name>
        <dbReference type="ChEBI" id="CHEBI:30616"/>
    </ligand>
</feature>
<dbReference type="AlphaFoldDB" id="A0A8E4EMS3"/>
<evidence type="ECO:0000256" key="8">
    <source>
        <dbReference type="ARBA" id="ARBA00048988"/>
    </source>
</evidence>
<comment type="catalytic activity">
    <reaction evidence="8">
        <text>ATP + H2O = ADP + phosphate + H(+)</text>
        <dbReference type="Rhea" id="RHEA:13065"/>
        <dbReference type="ChEBI" id="CHEBI:15377"/>
        <dbReference type="ChEBI" id="CHEBI:15378"/>
        <dbReference type="ChEBI" id="CHEBI:30616"/>
        <dbReference type="ChEBI" id="CHEBI:43474"/>
        <dbReference type="ChEBI" id="CHEBI:456216"/>
        <dbReference type="EC" id="5.6.2.4"/>
    </reaction>
</comment>
<dbReference type="PROSITE" id="PS51198">
    <property type="entry name" value="UVRD_HELICASE_ATP_BIND"/>
    <property type="match status" value="1"/>
</dbReference>
<dbReference type="PANTHER" id="PTHR11070:SF63">
    <property type="entry name" value="DNA HELICASE IV"/>
    <property type="match status" value="1"/>
</dbReference>
<evidence type="ECO:0000313" key="11">
    <source>
        <dbReference type="EMBL" id="CAD0322983.1"/>
    </source>
</evidence>